<proteinExistence type="predicted"/>
<dbReference type="AlphaFoldDB" id="A0A7J9MB18"/>
<evidence type="ECO:0000313" key="2">
    <source>
        <dbReference type="Proteomes" id="UP000593576"/>
    </source>
</evidence>
<name>A0A7J9MB18_GOSSC</name>
<comment type="caution">
    <text evidence="1">The sequence shown here is derived from an EMBL/GenBank/DDBJ whole genome shotgun (WGS) entry which is preliminary data.</text>
</comment>
<keyword evidence="2" id="KW-1185">Reference proteome</keyword>
<dbReference type="Proteomes" id="UP000593576">
    <property type="component" value="Unassembled WGS sequence"/>
</dbReference>
<accession>A0A7J9MB18</accession>
<evidence type="ECO:0000313" key="1">
    <source>
        <dbReference type="EMBL" id="MBA0868305.1"/>
    </source>
</evidence>
<gene>
    <name evidence="1" type="ORF">Goshw_011430</name>
</gene>
<reference evidence="1 2" key="1">
    <citation type="journal article" date="2019" name="Genome Biol. Evol.">
        <title>Insights into the evolution of the New World diploid cottons (Gossypium, subgenus Houzingenia) based on genome sequencing.</title>
        <authorList>
            <person name="Grover C.E."/>
            <person name="Arick M.A. 2nd"/>
            <person name="Thrash A."/>
            <person name="Conover J.L."/>
            <person name="Sanders W.S."/>
            <person name="Peterson D.G."/>
            <person name="Frelichowski J.E."/>
            <person name="Scheffler J.A."/>
            <person name="Scheffler B.E."/>
            <person name="Wendel J.F."/>
        </authorList>
    </citation>
    <scope>NUCLEOTIDE SEQUENCE [LARGE SCALE GENOMIC DNA]</scope>
    <source>
        <strain evidence="1">1</strain>
        <tissue evidence="1">Leaf</tissue>
    </source>
</reference>
<sequence>MCNLFRTWVEKKETTFSVSMIRTNE</sequence>
<organism evidence="1 2">
    <name type="scientific">Gossypium schwendimanii</name>
    <name type="common">Cotton</name>
    <dbReference type="NCBI Taxonomy" id="34291"/>
    <lineage>
        <taxon>Eukaryota</taxon>
        <taxon>Viridiplantae</taxon>
        <taxon>Streptophyta</taxon>
        <taxon>Embryophyta</taxon>
        <taxon>Tracheophyta</taxon>
        <taxon>Spermatophyta</taxon>
        <taxon>Magnoliopsida</taxon>
        <taxon>eudicotyledons</taxon>
        <taxon>Gunneridae</taxon>
        <taxon>Pentapetalae</taxon>
        <taxon>rosids</taxon>
        <taxon>malvids</taxon>
        <taxon>Malvales</taxon>
        <taxon>Malvaceae</taxon>
        <taxon>Malvoideae</taxon>
        <taxon>Gossypium</taxon>
    </lineage>
</organism>
<protein>
    <submittedName>
        <fullName evidence="1">Uncharacterized protein</fullName>
    </submittedName>
</protein>
<dbReference type="EMBL" id="JABFAF010000010">
    <property type="protein sequence ID" value="MBA0868305.1"/>
    <property type="molecule type" value="Genomic_DNA"/>
</dbReference>